<organism evidence="1 2">
    <name type="scientific">Mangrovibacillus cuniculi</name>
    <dbReference type="NCBI Taxonomy" id="2593652"/>
    <lineage>
        <taxon>Bacteria</taxon>
        <taxon>Bacillati</taxon>
        <taxon>Bacillota</taxon>
        <taxon>Bacilli</taxon>
        <taxon>Bacillales</taxon>
        <taxon>Bacillaceae</taxon>
        <taxon>Mangrovibacillus</taxon>
    </lineage>
</organism>
<dbReference type="Pfam" id="PF04134">
    <property type="entry name" value="DCC1-like"/>
    <property type="match status" value="1"/>
</dbReference>
<name>A0A7S8CAK5_9BACI</name>
<dbReference type="Proteomes" id="UP000593626">
    <property type="component" value="Chromosome"/>
</dbReference>
<keyword evidence="2" id="KW-1185">Reference proteome</keyword>
<accession>A0A7S8CAK5</accession>
<protein>
    <submittedName>
        <fullName evidence="1">Thiol-disulfide oxidoreductase DCC family protein</fullName>
    </submittedName>
</protein>
<dbReference type="PANTHER" id="PTHR33639:SF2">
    <property type="entry name" value="DUF393 DOMAIN-CONTAINING PROTEIN"/>
    <property type="match status" value="1"/>
</dbReference>
<sequence length="130" mass="15160">MNRVVLFDGECNMCNSAVQFIIKRDSQAKFLFTSLQSEKGKELLRNHKLSMDLNSMVYIKNNKAFTRSTAVLLIARELDGLWPITSCAFIIPGFIRDFVYRYVAKNRLKWFGKKDLCRLPTAKERARFLE</sequence>
<evidence type="ECO:0000313" key="2">
    <source>
        <dbReference type="Proteomes" id="UP000593626"/>
    </source>
</evidence>
<dbReference type="InterPro" id="IPR007263">
    <property type="entry name" value="DCC1-like"/>
</dbReference>
<dbReference type="EMBL" id="CP049742">
    <property type="protein sequence ID" value="QPC46435.1"/>
    <property type="molecule type" value="Genomic_DNA"/>
</dbReference>
<evidence type="ECO:0000313" key="1">
    <source>
        <dbReference type="EMBL" id="QPC46435.1"/>
    </source>
</evidence>
<dbReference type="KEGG" id="mcui:G8O30_05375"/>
<dbReference type="AlphaFoldDB" id="A0A7S8CAK5"/>
<gene>
    <name evidence="1" type="ORF">G8O30_05375</name>
</gene>
<dbReference type="RefSeq" id="WP_239673957.1">
    <property type="nucleotide sequence ID" value="NZ_CP049742.1"/>
</dbReference>
<dbReference type="GO" id="GO:0015035">
    <property type="term" value="F:protein-disulfide reductase activity"/>
    <property type="evidence" value="ECO:0007669"/>
    <property type="project" value="InterPro"/>
</dbReference>
<dbReference type="InterPro" id="IPR052927">
    <property type="entry name" value="DCC_oxidoreductase"/>
</dbReference>
<reference evidence="1 2" key="1">
    <citation type="submission" date="2019-07" db="EMBL/GenBank/DDBJ databases">
        <title>Genome sequence of 2 isolates from Red Sea Mangroves.</title>
        <authorList>
            <person name="Sefrji F."/>
            <person name="Michoud G."/>
            <person name="Merlino G."/>
            <person name="Daffonchio D."/>
        </authorList>
    </citation>
    <scope>NUCLEOTIDE SEQUENCE [LARGE SCALE GENOMIC DNA]</scope>
    <source>
        <strain evidence="1 2">R1DC41</strain>
    </source>
</reference>
<proteinExistence type="predicted"/>
<dbReference type="PANTHER" id="PTHR33639">
    <property type="entry name" value="THIOL-DISULFIDE OXIDOREDUCTASE DCC"/>
    <property type="match status" value="1"/>
</dbReference>